<evidence type="ECO:0000313" key="14">
    <source>
        <dbReference type="Proteomes" id="UP001161757"/>
    </source>
</evidence>
<dbReference type="Pfam" id="PF22660">
    <property type="entry name" value="RS_preATP-grasp-like"/>
    <property type="match status" value="1"/>
</dbReference>
<dbReference type="PANTHER" id="PTHR11609:SF5">
    <property type="entry name" value="PHOSPHORIBOSYLAMINOIMIDAZOLE CARBOXYLASE"/>
    <property type="match status" value="1"/>
</dbReference>
<dbReference type="InterPro" id="IPR003135">
    <property type="entry name" value="ATP-grasp_carboxylate-amine"/>
</dbReference>
<dbReference type="PIRSF" id="PIRSF001340">
    <property type="entry name" value="AIR_carboxylase"/>
    <property type="match status" value="1"/>
</dbReference>
<dbReference type="InterPro" id="IPR011054">
    <property type="entry name" value="Rudment_hybrid_motif"/>
</dbReference>
<comment type="pathway">
    <text evidence="2 11">Purine metabolism; IMP biosynthesis via de novo pathway; 5-amino-1-(5-phospho-D-ribosyl)imidazole-4-carboxylate from 5-amino-1-(5-phospho-D-ribosyl)imidazole (carboxylase route): step 1/1.</text>
</comment>
<evidence type="ECO:0000256" key="1">
    <source>
        <dbReference type="ARBA" id="ARBA00001244"/>
    </source>
</evidence>
<evidence type="ECO:0000256" key="7">
    <source>
        <dbReference type="ARBA" id="ARBA00022755"/>
    </source>
</evidence>
<dbReference type="InterPro" id="IPR005875">
    <property type="entry name" value="PurK"/>
</dbReference>
<feature type="domain" description="ATP-grasp" evidence="12">
    <location>
        <begin position="133"/>
        <end position="327"/>
    </location>
</feature>
<dbReference type="NCBIfam" id="TIGR01162">
    <property type="entry name" value="purE"/>
    <property type="match status" value="1"/>
</dbReference>
<evidence type="ECO:0000256" key="2">
    <source>
        <dbReference type="ARBA" id="ARBA00004747"/>
    </source>
</evidence>
<evidence type="ECO:0000256" key="6">
    <source>
        <dbReference type="ARBA" id="ARBA00022741"/>
    </source>
</evidence>
<comment type="caution">
    <text evidence="13">The sequence shown here is derived from an EMBL/GenBank/DDBJ whole genome shotgun (WGS) entry which is preliminary data.</text>
</comment>
<dbReference type="Gene3D" id="3.30.1490.20">
    <property type="entry name" value="ATP-grasp fold, A domain"/>
    <property type="match status" value="1"/>
</dbReference>
<keyword evidence="7 11" id="KW-0658">Purine biosynthesis</keyword>
<dbReference type="Pfam" id="PF17769">
    <property type="entry name" value="PurK_C"/>
    <property type="match status" value="1"/>
</dbReference>
<accession>A0AAN6ERX4</accession>
<dbReference type="SUPFAM" id="SSF52440">
    <property type="entry name" value="PreATP-grasp domain"/>
    <property type="match status" value="1"/>
</dbReference>
<dbReference type="EMBL" id="JAJGCB010000017">
    <property type="protein sequence ID" value="KAJ8988735.1"/>
    <property type="molecule type" value="Genomic_DNA"/>
</dbReference>
<evidence type="ECO:0000259" key="12">
    <source>
        <dbReference type="PROSITE" id="PS50975"/>
    </source>
</evidence>
<dbReference type="Pfam" id="PF02222">
    <property type="entry name" value="ATP-grasp"/>
    <property type="match status" value="1"/>
</dbReference>
<dbReference type="Pfam" id="PF00731">
    <property type="entry name" value="AIRC"/>
    <property type="match status" value="1"/>
</dbReference>
<reference evidence="13" key="1">
    <citation type="submission" date="2023-01" db="EMBL/GenBank/DDBJ databases">
        <title>Exophiala dermititidis isolated from Cystic Fibrosis Patient.</title>
        <authorList>
            <person name="Kurbessoian T."/>
            <person name="Crocker A."/>
            <person name="Murante D."/>
            <person name="Hogan D.A."/>
            <person name="Stajich J.E."/>
        </authorList>
    </citation>
    <scope>NUCLEOTIDE SEQUENCE</scope>
    <source>
        <strain evidence="13">Ex8</strain>
    </source>
</reference>
<dbReference type="GO" id="GO:0005524">
    <property type="term" value="F:ATP binding"/>
    <property type="evidence" value="ECO:0007669"/>
    <property type="project" value="UniProtKB-UniRule"/>
</dbReference>
<sequence length="603" mass="64127">MADRVVGSVEDRVVGVLGGGQYGRLLSEAASRLAIPLVVLDPSPASPAKQISAPALLHPTLAHVDGSYSNADDIHALAKRADVLTVEIEHVNVQALFQLRDQYRTTGGHLGKGIEIYPSPETLAIVQDKLSQKKLLRASNVPVAEFVDLPDTTSETITQAAKSLGLPFLLKARRQAYDGRGNFVVRDLADVPRAVKTLSALGGPLYAEQYVPDVEHEIVVVVVRTVKGEIHSYGAVENVKAGKIGHLVRAPLRQGGKDVASQVEVLAQKAVSTLGDGAVGVFGVEFFLSANGNLLVHEIASRPHSSAHHTVEASETSQYENHLRAILSLPIGSTDLKVPSATTLNLRSTPDSADEVRAVVQRALATKGATVHLYGKKEAPGKSDSPKGRKVGHITVVGLSDADVNDRIHQLLGSGPSAFTDDPLIPKPPKSHPLPLVSVLMGSDSDLPSVRDAARILDQFKVPFEVHIVSAHRTPKLMNHFCKEADARGVRVIIAAAGGAAHLPGMVASESNLPVVGIPVKGPTLDGVDSLHSIVQMPRGVPVATVGINNSTNAGLLAIRILAVTIPKYAVAIEEYRANMERVVLEKGRNLDEAGWTWKLDDK</sequence>
<gene>
    <name evidence="13" type="primary">ADE2</name>
    <name evidence="13" type="ORF">HRR80_007360</name>
</gene>
<evidence type="ECO:0000256" key="5">
    <source>
        <dbReference type="ARBA" id="ARBA00021059"/>
    </source>
</evidence>
<dbReference type="InterPro" id="IPR033747">
    <property type="entry name" value="PurE_ClassI"/>
</dbReference>
<dbReference type="SMART" id="SM01001">
    <property type="entry name" value="AIRC"/>
    <property type="match status" value="1"/>
</dbReference>
<keyword evidence="6 11" id="KW-0547">Nucleotide-binding</keyword>
<keyword evidence="10 11" id="KW-0456">Lyase</keyword>
<keyword evidence="8 11" id="KW-0210">Decarboxylase</keyword>
<dbReference type="GO" id="GO:0004638">
    <property type="term" value="F:phosphoribosylaminoimidazole carboxylase activity"/>
    <property type="evidence" value="ECO:0007669"/>
    <property type="project" value="UniProtKB-UniRule"/>
</dbReference>
<evidence type="ECO:0000256" key="3">
    <source>
        <dbReference type="ARBA" id="ARBA00006114"/>
    </source>
</evidence>
<dbReference type="InterPro" id="IPR013815">
    <property type="entry name" value="ATP_grasp_subdomain_1"/>
</dbReference>
<dbReference type="InterPro" id="IPR011761">
    <property type="entry name" value="ATP-grasp"/>
</dbReference>
<evidence type="ECO:0000256" key="11">
    <source>
        <dbReference type="PIRNR" id="PIRNR001340"/>
    </source>
</evidence>
<dbReference type="HAMAP" id="MF_01929">
    <property type="entry name" value="PurE_classI"/>
    <property type="match status" value="1"/>
</dbReference>
<keyword evidence="9 11" id="KW-0067">ATP-binding</keyword>
<dbReference type="InterPro" id="IPR016301">
    <property type="entry name" value="Ade2_fungi/plant"/>
</dbReference>
<dbReference type="AlphaFoldDB" id="A0AAN6ERX4"/>
<dbReference type="Gene3D" id="3.30.470.20">
    <property type="entry name" value="ATP-grasp fold, B domain"/>
    <property type="match status" value="1"/>
</dbReference>
<evidence type="ECO:0000256" key="8">
    <source>
        <dbReference type="ARBA" id="ARBA00022793"/>
    </source>
</evidence>
<dbReference type="Gene3D" id="3.40.50.1970">
    <property type="match status" value="1"/>
</dbReference>
<evidence type="ECO:0000256" key="9">
    <source>
        <dbReference type="ARBA" id="ARBA00022840"/>
    </source>
</evidence>
<name>A0AAN6ERX4_EXODE</name>
<dbReference type="PROSITE" id="PS50975">
    <property type="entry name" value="ATP_GRASP"/>
    <property type="match status" value="1"/>
</dbReference>
<dbReference type="PANTHER" id="PTHR11609">
    <property type="entry name" value="PURINE BIOSYNTHESIS PROTEIN 6/7, PUR6/7"/>
    <property type="match status" value="1"/>
</dbReference>
<organism evidence="13 14">
    <name type="scientific">Exophiala dermatitidis</name>
    <name type="common">Black yeast-like fungus</name>
    <name type="synonym">Wangiella dermatitidis</name>
    <dbReference type="NCBI Taxonomy" id="5970"/>
    <lineage>
        <taxon>Eukaryota</taxon>
        <taxon>Fungi</taxon>
        <taxon>Dikarya</taxon>
        <taxon>Ascomycota</taxon>
        <taxon>Pezizomycotina</taxon>
        <taxon>Eurotiomycetes</taxon>
        <taxon>Chaetothyriomycetidae</taxon>
        <taxon>Chaetothyriales</taxon>
        <taxon>Herpotrichiellaceae</taxon>
        <taxon>Exophiala</taxon>
    </lineage>
</organism>
<dbReference type="EC" id="4.1.1.21" evidence="4 11"/>
<evidence type="ECO:0000313" key="13">
    <source>
        <dbReference type="EMBL" id="KAJ8988735.1"/>
    </source>
</evidence>
<comment type="similarity">
    <text evidence="3 11">In the C-terminal section; belongs to the AIR carboxylase family. Class I subfamily.</text>
</comment>
<protein>
    <recommendedName>
        <fullName evidence="5 11">Phosphoribosylaminoimidazole carboxylase</fullName>
        <ecNumber evidence="4 11">4.1.1.21</ecNumber>
    </recommendedName>
</protein>
<dbReference type="HAMAP" id="MF_01928">
    <property type="entry name" value="PurK"/>
    <property type="match status" value="1"/>
</dbReference>
<dbReference type="SUPFAM" id="SSF51246">
    <property type="entry name" value="Rudiment single hybrid motif"/>
    <property type="match status" value="1"/>
</dbReference>
<dbReference type="InterPro" id="IPR016185">
    <property type="entry name" value="PreATP-grasp_dom_sf"/>
</dbReference>
<dbReference type="SUPFAM" id="SSF56059">
    <property type="entry name" value="Glutathione synthetase ATP-binding domain-like"/>
    <property type="match status" value="1"/>
</dbReference>
<dbReference type="GO" id="GO:0046872">
    <property type="term" value="F:metal ion binding"/>
    <property type="evidence" value="ECO:0007669"/>
    <property type="project" value="InterPro"/>
</dbReference>
<proteinExistence type="inferred from homology"/>
<comment type="catalytic activity">
    <reaction evidence="1 11">
        <text>5-amino-1-(5-phospho-D-ribosyl)imidazole-4-carboxylate + H(+) = 5-amino-1-(5-phospho-beta-D-ribosyl)imidazole + CO2</text>
        <dbReference type="Rhea" id="RHEA:10792"/>
        <dbReference type="ChEBI" id="CHEBI:15378"/>
        <dbReference type="ChEBI" id="CHEBI:16526"/>
        <dbReference type="ChEBI" id="CHEBI:77657"/>
        <dbReference type="ChEBI" id="CHEBI:137981"/>
        <dbReference type="EC" id="4.1.1.21"/>
    </reaction>
</comment>
<evidence type="ECO:0000256" key="4">
    <source>
        <dbReference type="ARBA" id="ARBA00012329"/>
    </source>
</evidence>
<dbReference type="Gene3D" id="3.40.50.20">
    <property type="match status" value="1"/>
</dbReference>
<dbReference type="InterPro" id="IPR040686">
    <property type="entry name" value="PurK_C"/>
</dbReference>
<evidence type="ECO:0000256" key="10">
    <source>
        <dbReference type="ARBA" id="ARBA00023239"/>
    </source>
</evidence>
<dbReference type="InterPro" id="IPR000031">
    <property type="entry name" value="PurE_dom"/>
</dbReference>
<dbReference type="InterPro" id="IPR054350">
    <property type="entry name" value="PurT/PurK_preATP-grasp"/>
</dbReference>
<dbReference type="Proteomes" id="UP001161757">
    <property type="component" value="Unassembled WGS sequence"/>
</dbReference>
<dbReference type="GO" id="GO:0006189">
    <property type="term" value="P:'de novo' IMP biosynthetic process"/>
    <property type="evidence" value="ECO:0007669"/>
    <property type="project" value="UniProtKB-UniRule"/>
</dbReference>
<dbReference type="SUPFAM" id="SSF52255">
    <property type="entry name" value="N5-CAIR mutase (phosphoribosylaminoimidazole carboxylase, PurE)"/>
    <property type="match status" value="1"/>
</dbReference>